<evidence type="ECO:0000313" key="2">
    <source>
        <dbReference type="Ensembl" id="ENSPMGP00000021708.1"/>
    </source>
</evidence>
<dbReference type="Proteomes" id="UP000261520">
    <property type="component" value="Unplaced"/>
</dbReference>
<name>A0A3B4AX37_9GOBI</name>
<feature type="chain" id="PRO_5017224144" description="Immunoglobulin subtype domain-containing protein" evidence="1">
    <location>
        <begin position="16"/>
        <end position="162"/>
    </location>
</feature>
<dbReference type="InterPro" id="IPR036179">
    <property type="entry name" value="Ig-like_dom_sf"/>
</dbReference>
<evidence type="ECO:0000256" key="1">
    <source>
        <dbReference type="SAM" id="SignalP"/>
    </source>
</evidence>
<dbReference type="Ensembl" id="ENSPMGT00000023126.1">
    <property type="protein sequence ID" value="ENSPMGP00000021708.1"/>
    <property type="gene ID" value="ENSPMGG00000017577.1"/>
</dbReference>
<dbReference type="AlphaFoldDB" id="A0A3B4AX37"/>
<proteinExistence type="predicted"/>
<protein>
    <recommendedName>
        <fullName evidence="4">Immunoglobulin subtype domain-containing protein</fullName>
    </recommendedName>
</protein>
<evidence type="ECO:0008006" key="4">
    <source>
        <dbReference type="Google" id="ProtNLM"/>
    </source>
</evidence>
<sequence>MILAILILLPGLSCGKCSFIITKCQNPNKTFPFIAGFLKPSDTMCKLIDTTESTCSVTHGGNVFLQVMSSASDHRLQFKKQLSSGSKEVFTIKERTLKIREDSFKNRTEAFMDNGTIKIQNVQWEDVGKYKVEIYDTNGANLETVEITFPHLLMIIPHVACF</sequence>
<organism evidence="2 3">
    <name type="scientific">Periophthalmus magnuspinnatus</name>
    <dbReference type="NCBI Taxonomy" id="409849"/>
    <lineage>
        <taxon>Eukaryota</taxon>
        <taxon>Metazoa</taxon>
        <taxon>Chordata</taxon>
        <taxon>Craniata</taxon>
        <taxon>Vertebrata</taxon>
        <taxon>Euteleostomi</taxon>
        <taxon>Actinopterygii</taxon>
        <taxon>Neopterygii</taxon>
        <taxon>Teleostei</taxon>
        <taxon>Neoteleostei</taxon>
        <taxon>Acanthomorphata</taxon>
        <taxon>Gobiaria</taxon>
        <taxon>Gobiiformes</taxon>
        <taxon>Gobioidei</taxon>
        <taxon>Gobiidae</taxon>
        <taxon>Oxudercinae</taxon>
        <taxon>Periophthalmus</taxon>
    </lineage>
</organism>
<dbReference type="InterPro" id="IPR013783">
    <property type="entry name" value="Ig-like_fold"/>
</dbReference>
<dbReference type="Gene3D" id="2.60.40.10">
    <property type="entry name" value="Immunoglobulins"/>
    <property type="match status" value="1"/>
</dbReference>
<reference evidence="2" key="2">
    <citation type="submission" date="2025-09" db="UniProtKB">
        <authorList>
            <consortium name="Ensembl"/>
        </authorList>
    </citation>
    <scope>IDENTIFICATION</scope>
</reference>
<dbReference type="STRING" id="409849.ENSPMGP00000021708"/>
<evidence type="ECO:0000313" key="3">
    <source>
        <dbReference type="Proteomes" id="UP000261520"/>
    </source>
</evidence>
<keyword evidence="3" id="KW-1185">Reference proteome</keyword>
<dbReference type="SUPFAM" id="SSF48726">
    <property type="entry name" value="Immunoglobulin"/>
    <property type="match status" value="1"/>
</dbReference>
<feature type="signal peptide" evidence="1">
    <location>
        <begin position="1"/>
        <end position="15"/>
    </location>
</feature>
<accession>A0A3B4AX37</accession>
<keyword evidence="1" id="KW-0732">Signal</keyword>
<reference evidence="2" key="1">
    <citation type="submission" date="2025-08" db="UniProtKB">
        <authorList>
            <consortium name="Ensembl"/>
        </authorList>
    </citation>
    <scope>IDENTIFICATION</scope>
</reference>